<dbReference type="InterPro" id="IPR042099">
    <property type="entry name" value="ANL_N_sf"/>
</dbReference>
<dbReference type="GO" id="GO:0016874">
    <property type="term" value="F:ligase activity"/>
    <property type="evidence" value="ECO:0007669"/>
    <property type="project" value="UniProtKB-KW"/>
</dbReference>
<feature type="compositionally biased region" description="Basic and acidic residues" evidence="3">
    <location>
        <begin position="1"/>
        <end position="17"/>
    </location>
</feature>
<evidence type="ECO:0000313" key="5">
    <source>
        <dbReference type="EMBL" id="MFC6092990.1"/>
    </source>
</evidence>
<organism evidence="5 6">
    <name type="scientific">Saccharothrix lopnurensis</name>
    <dbReference type="NCBI Taxonomy" id="1670621"/>
    <lineage>
        <taxon>Bacteria</taxon>
        <taxon>Bacillati</taxon>
        <taxon>Actinomycetota</taxon>
        <taxon>Actinomycetes</taxon>
        <taxon>Pseudonocardiales</taxon>
        <taxon>Pseudonocardiaceae</taxon>
        <taxon>Saccharothrix</taxon>
    </lineage>
</organism>
<dbReference type="PANTHER" id="PTHR22754:SF32">
    <property type="entry name" value="DISCO-INTERACTING PROTEIN 2"/>
    <property type="match status" value="1"/>
</dbReference>
<evidence type="ECO:0000256" key="2">
    <source>
        <dbReference type="ARBA" id="ARBA00022598"/>
    </source>
</evidence>
<dbReference type="InterPro" id="IPR045851">
    <property type="entry name" value="AMP-bd_C_sf"/>
</dbReference>
<dbReference type="SUPFAM" id="SSF56801">
    <property type="entry name" value="Acetyl-CoA synthetase-like"/>
    <property type="match status" value="1"/>
</dbReference>
<dbReference type="EMBL" id="JBHSQO010000036">
    <property type="protein sequence ID" value="MFC6092990.1"/>
    <property type="molecule type" value="Genomic_DNA"/>
</dbReference>
<dbReference type="PANTHER" id="PTHR22754">
    <property type="entry name" value="DISCO-INTERACTING PROTEIN 2 DIP2 -RELATED"/>
    <property type="match status" value="1"/>
</dbReference>
<dbReference type="Gene3D" id="3.30.300.30">
    <property type="match status" value="1"/>
</dbReference>
<dbReference type="PROSITE" id="PS00455">
    <property type="entry name" value="AMP_BINDING"/>
    <property type="match status" value="1"/>
</dbReference>
<feature type="domain" description="AMP-dependent synthetase/ligase" evidence="4">
    <location>
        <begin position="50"/>
        <end position="426"/>
    </location>
</feature>
<protein>
    <submittedName>
        <fullName evidence="5">Fatty acyl-AMP ligase</fullName>
    </submittedName>
</protein>
<evidence type="ECO:0000313" key="6">
    <source>
        <dbReference type="Proteomes" id="UP001596220"/>
    </source>
</evidence>
<dbReference type="Proteomes" id="UP001596220">
    <property type="component" value="Unassembled WGS sequence"/>
</dbReference>
<keyword evidence="6" id="KW-1185">Reference proteome</keyword>
<dbReference type="InterPro" id="IPR020845">
    <property type="entry name" value="AMP-binding_CS"/>
</dbReference>
<dbReference type="RefSeq" id="WP_380639739.1">
    <property type="nucleotide sequence ID" value="NZ_JBHSQO010000036.1"/>
</dbReference>
<comment type="similarity">
    <text evidence="1">Belongs to the ATP-dependent AMP-binding enzyme family.</text>
</comment>
<evidence type="ECO:0000259" key="4">
    <source>
        <dbReference type="Pfam" id="PF00501"/>
    </source>
</evidence>
<dbReference type="InterPro" id="IPR040097">
    <property type="entry name" value="FAAL/FAAC"/>
</dbReference>
<keyword evidence="2 5" id="KW-0436">Ligase</keyword>
<comment type="caution">
    <text evidence="5">The sequence shown here is derived from an EMBL/GenBank/DDBJ whole genome shotgun (WGS) entry which is preliminary data.</text>
</comment>
<evidence type="ECO:0000256" key="1">
    <source>
        <dbReference type="ARBA" id="ARBA00006432"/>
    </source>
</evidence>
<name>A0ABW1PD35_9PSEU</name>
<dbReference type="InterPro" id="IPR000873">
    <property type="entry name" value="AMP-dep_synth/lig_dom"/>
</dbReference>
<dbReference type="CDD" id="cd05931">
    <property type="entry name" value="FAAL"/>
    <property type="match status" value="1"/>
</dbReference>
<evidence type="ECO:0000256" key="3">
    <source>
        <dbReference type="SAM" id="MobiDB-lite"/>
    </source>
</evidence>
<dbReference type="Pfam" id="PF00501">
    <property type="entry name" value="AMP-binding"/>
    <property type="match status" value="1"/>
</dbReference>
<gene>
    <name evidence="5" type="ORF">ACFP3R_27275</name>
</gene>
<reference evidence="6" key="1">
    <citation type="journal article" date="2019" name="Int. J. Syst. Evol. Microbiol.">
        <title>The Global Catalogue of Microorganisms (GCM) 10K type strain sequencing project: providing services to taxonomists for standard genome sequencing and annotation.</title>
        <authorList>
            <consortium name="The Broad Institute Genomics Platform"/>
            <consortium name="The Broad Institute Genome Sequencing Center for Infectious Disease"/>
            <person name="Wu L."/>
            <person name="Ma J."/>
        </authorList>
    </citation>
    <scope>NUCLEOTIDE SEQUENCE [LARGE SCALE GENOMIC DNA]</scope>
    <source>
        <strain evidence="6">CGMCC 4.7246</strain>
    </source>
</reference>
<proteinExistence type="inferred from homology"/>
<accession>A0ABW1PD35</accession>
<dbReference type="Gene3D" id="3.40.50.12780">
    <property type="entry name" value="N-terminal domain of ligase-like"/>
    <property type="match status" value="1"/>
</dbReference>
<feature type="region of interest" description="Disordered" evidence="3">
    <location>
        <begin position="1"/>
        <end position="25"/>
    </location>
</feature>
<sequence length="571" mass="60100">MPDHAAPDHAAPDHAAPDHAAPASEPDTTFADVLAGLDRDGRGLSFTGGDRERRIDFAELGALTRDLAARWAGLGVRRGDRVVLVVADEREFALLFLSALRAGVVAVPVYPPYRIGQLESYPADLRRSRAAVAAVCCVVGAALREFVEGALGGVPVHTPQDLAGAPPGPVHAPRPEDAAFLQFSSGSTGAPKAVTISHRALLANARAIRGVLATDGDHDRAVSWLPMYHDMGLVGFLLVPLLDQVPTWYLPPLRFARDPLSWPRLMSEVGASIAFAPNFAYGLVARRAANADLGALDLSRWRVAGCGAEPVHADTLAAFADRFAGAGFRRTAFMPSYGLAESTLAVALTPRDSGVTTLAADAGVLARRGRAAPPTSAGSRVVDLVSCGPPVEGAEVRVVGPAGEPRPDGEEGEIVVRGPSLADGYHGDPEGTARAWRDGWLHTGDHGLLHEGLLYVTGRVKDLIVVNGVNYHPHDIERAASEVPGVRLGNVAALAVRDGDTEGVRLAVATSREVDRDTLATEVRNAVSRRIGLPLRDVVVVRGDLPKTSSGKLRRSRTADLLDEGGLVSGS</sequence>